<organism evidence="1 2">
    <name type="scientific">Scophthalmus maximus</name>
    <name type="common">Turbot</name>
    <name type="synonym">Psetta maxima</name>
    <dbReference type="NCBI Taxonomy" id="52904"/>
    <lineage>
        <taxon>Eukaryota</taxon>
        <taxon>Metazoa</taxon>
        <taxon>Chordata</taxon>
        <taxon>Craniata</taxon>
        <taxon>Vertebrata</taxon>
        <taxon>Euteleostomi</taxon>
        <taxon>Actinopterygii</taxon>
        <taxon>Neopterygii</taxon>
        <taxon>Teleostei</taxon>
        <taxon>Neoteleostei</taxon>
        <taxon>Acanthomorphata</taxon>
        <taxon>Carangaria</taxon>
        <taxon>Pleuronectiformes</taxon>
        <taxon>Pleuronectoidei</taxon>
        <taxon>Scophthalmidae</taxon>
        <taxon>Scophthalmus</taxon>
    </lineage>
</organism>
<accession>A0A6A4T1N8</accession>
<dbReference type="Proteomes" id="UP000438429">
    <property type="component" value="Unassembled WGS sequence"/>
</dbReference>
<protein>
    <submittedName>
        <fullName evidence="1">Uncharacterized protein</fullName>
    </submittedName>
</protein>
<proteinExistence type="predicted"/>
<name>A0A6A4T1N8_SCOMX</name>
<evidence type="ECO:0000313" key="2">
    <source>
        <dbReference type="Proteomes" id="UP000438429"/>
    </source>
</evidence>
<dbReference type="EMBL" id="VEVO01000009">
    <property type="protein sequence ID" value="KAF0037950.1"/>
    <property type="molecule type" value="Genomic_DNA"/>
</dbReference>
<sequence length="88" mass="9697">MTLGNVASLLSTSQNEDEVGLTLSTLQQLMLNVTDNSDVYDPSSSAEWCSCACWASVFCHSEEQSVDVHSVEKMLTHHNDEGFVTEQQ</sequence>
<evidence type="ECO:0000313" key="1">
    <source>
        <dbReference type="EMBL" id="KAF0037950.1"/>
    </source>
</evidence>
<reference evidence="1 2" key="1">
    <citation type="submission" date="2019-06" db="EMBL/GenBank/DDBJ databases">
        <title>Draft genomes of female and male turbot (Scophthalmus maximus).</title>
        <authorList>
            <person name="Xu H."/>
            <person name="Xu X.-W."/>
            <person name="Shao C."/>
            <person name="Chen S."/>
        </authorList>
    </citation>
    <scope>NUCLEOTIDE SEQUENCE [LARGE SCALE GENOMIC DNA]</scope>
    <source>
        <strain evidence="1">Ysfricsl-2016a</strain>
        <tissue evidence="1">Blood</tissue>
    </source>
</reference>
<dbReference type="AlphaFoldDB" id="A0A6A4T1N8"/>
<gene>
    <name evidence="1" type="ORF">F2P81_010824</name>
</gene>
<comment type="caution">
    <text evidence="1">The sequence shown here is derived from an EMBL/GenBank/DDBJ whole genome shotgun (WGS) entry which is preliminary data.</text>
</comment>